<proteinExistence type="predicted"/>
<name>B0NNJ2_BACSE</name>
<evidence type="ECO:0000313" key="1">
    <source>
        <dbReference type="EMBL" id="EDS15743.1"/>
    </source>
</evidence>
<reference evidence="1 2" key="2">
    <citation type="submission" date="2007-11" db="EMBL/GenBank/DDBJ databases">
        <authorList>
            <person name="Fulton L."/>
            <person name="Clifton S."/>
            <person name="Fulton B."/>
            <person name="Xu J."/>
            <person name="Minx P."/>
            <person name="Pepin K.H."/>
            <person name="Johnson M."/>
            <person name="Thiruvilangam P."/>
            <person name="Bhonagiri V."/>
            <person name="Nash W.E."/>
            <person name="Mardis E.R."/>
            <person name="Wilson R.K."/>
        </authorList>
    </citation>
    <scope>NUCLEOTIDE SEQUENCE [LARGE SCALE GENOMIC DNA]</scope>
    <source>
        <strain evidence="1 2">ATCC 43183</strain>
    </source>
</reference>
<protein>
    <submittedName>
        <fullName evidence="1">Uncharacterized protein</fullName>
    </submittedName>
</protein>
<dbReference type="EMBL" id="ABFZ02000018">
    <property type="protein sequence ID" value="EDS15743.1"/>
    <property type="molecule type" value="Genomic_DNA"/>
</dbReference>
<evidence type="ECO:0000313" key="2">
    <source>
        <dbReference type="Proteomes" id="UP000004713"/>
    </source>
</evidence>
<sequence length="41" mass="5054">MIFWLARQRVCHFEPTYGAFVFYLSTFTSSKQEQHNNEEYF</sequence>
<accession>B0NNJ2</accession>
<gene>
    <name evidence="1" type="ORF">BACSTE_01182</name>
</gene>
<dbReference type="Proteomes" id="UP000004713">
    <property type="component" value="Unassembled WGS sequence"/>
</dbReference>
<organism evidence="1 2">
    <name type="scientific">Bacteroides stercoris ATCC 43183</name>
    <dbReference type="NCBI Taxonomy" id="449673"/>
    <lineage>
        <taxon>Bacteria</taxon>
        <taxon>Pseudomonadati</taxon>
        <taxon>Bacteroidota</taxon>
        <taxon>Bacteroidia</taxon>
        <taxon>Bacteroidales</taxon>
        <taxon>Bacteroidaceae</taxon>
        <taxon>Bacteroides</taxon>
    </lineage>
</organism>
<reference evidence="1 2" key="1">
    <citation type="submission" date="2007-11" db="EMBL/GenBank/DDBJ databases">
        <title>Draft genome sequence of Bacteroides stercoris(ATCC 43183).</title>
        <authorList>
            <person name="Sudarsanam P."/>
            <person name="Ley R."/>
            <person name="Guruge J."/>
            <person name="Turnbaugh P.J."/>
            <person name="Mahowald M."/>
            <person name="Liep D."/>
            <person name="Gordon J."/>
        </authorList>
    </citation>
    <scope>NUCLEOTIDE SEQUENCE [LARGE SCALE GENOMIC DNA]</scope>
    <source>
        <strain evidence="1 2">ATCC 43183</strain>
    </source>
</reference>
<comment type="caution">
    <text evidence="1">The sequence shown here is derived from an EMBL/GenBank/DDBJ whole genome shotgun (WGS) entry which is preliminary data.</text>
</comment>
<dbReference type="AlphaFoldDB" id="B0NNJ2"/>
<dbReference type="HOGENOM" id="CLU_3265995_0_0_10"/>